<dbReference type="Proteomes" id="UP000546126">
    <property type="component" value="Unassembled WGS sequence"/>
</dbReference>
<dbReference type="Gene3D" id="3.40.50.261">
    <property type="entry name" value="Succinyl-CoA synthetase domains"/>
    <property type="match status" value="2"/>
</dbReference>
<dbReference type="Pfam" id="PF13380">
    <property type="entry name" value="CoA_binding_2"/>
    <property type="match status" value="1"/>
</dbReference>
<gene>
    <name evidence="3" type="ORF">HT134_10670</name>
</gene>
<dbReference type="SUPFAM" id="SSF52210">
    <property type="entry name" value="Succinyl-CoA synthetase domains"/>
    <property type="match status" value="2"/>
</dbReference>
<dbReference type="Gene3D" id="3.30.470.20">
    <property type="entry name" value="ATP-grasp fold, B domain"/>
    <property type="match status" value="1"/>
</dbReference>
<dbReference type="GO" id="GO:0016874">
    <property type="term" value="F:ligase activity"/>
    <property type="evidence" value="ECO:0007669"/>
    <property type="project" value="UniProtKB-KW"/>
</dbReference>
<dbReference type="InterPro" id="IPR003781">
    <property type="entry name" value="CoA-bd"/>
</dbReference>
<dbReference type="PANTHER" id="PTHR42793">
    <property type="entry name" value="COA BINDING DOMAIN CONTAINING PROTEIN"/>
    <property type="match status" value="1"/>
</dbReference>
<protein>
    <submittedName>
        <fullName evidence="3">Acetate--CoA ligase family protein</fullName>
    </submittedName>
</protein>
<accession>A0A7Y6IPA0</accession>
<name>A0A7Y6IPA0_9ACTN</name>
<dbReference type="GO" id="GO:0005524">
    <property type="term" value="F:ATP binding"/>
    <property type="evidence" value="ECO:0007669"/>
    <property type="project" value="InterPro"/>
</dbReference>
<feature type="domain" description="CoA-binding" evidence="2">
    <location>
        <begin position="252"/>
        <end position="341"/>
    </location>
</feature>
<dbReference type="InterPro" id="IPR013815">
    <property type="entry name" value="ATP_grasp_subdomain_1"/>
</dbReference>
<dbReference type="InterPro" id="IPR032875">
    <property type="entry name" value="Succ_CoA_lig_flav_dom"/>
</dbReference>
<reference evidence="3 4" key="1">
    <citation type="submission" date="2020-06" db="EMBL/GenBank/DDBJ databases">
        <authorList>
            <person name="Chanama M."/>
        </authorList>
    </citation>
    <scope>NUCLEOTIDE SEQUENCE [LARGE SCALE GENOMIC DNA]</scope>
    <source>
        <strain evidence="3 4">TBRC6557</strain>
    </source>
</reference>
<sequence>MAAGDDAGGPAGETTREHDSGVVFEHEAKALLREAGVPVPRGVVVTGPAPDFGAIGGLAEPLVLKAFGPGLLHKSDSGAVRLGLRRAEVADAAGRMRAALAEHGITPSGFLVEEQAEAGVELIAGLVRDPGFGPVLLAGLGGVWAEALRDTALALCPVSEDDARRMLGSLRGSVLLHGYRGRAGVDVGAVVKLLMTLGGPGGLWERLELGEFEANPVIATPSGVVAVDARHVPSASPPERATGGGDGDFRKLFEPRSVAVVGASTTRPNFGNMFLGFYRAAGMPVVAVHPEAAEVAGVPAVRSLAEAGADYALVAVPAERCADVVRQATGVAYTQVMSGGFGEAGRPQLEAELVEAARAAGTRLLGPNCMGVYCPRGRQTFTGGGLGPPGTVALISQSGGLAGEVIKVGERRGLAFSRVATVGNAADVTPAELLRWLSHDPETRAVGLYLEDPRQGRALYEALAATTLPVALLVGGRSAQGRRAAASHTGGLVGDGRIWRALAEQTGAALVGSQDDLIGVLSFFQAHGARPASGDGVLVIGPSGGASVLAADAFDQAGVRLEPLPEGALPDLRGLGLGAGSTLANPLEVPVGPRSRPDLVRDAVAAILRRQPYRDVVAHVNVQSFFTYGTAAEPLLEYARALGGAQEELAGTRFTLVTRNGECAPAGVEDEVRRIAARAGVPVYRSMEAAAVAVAAGRTLDRLTPDGHPSNGRLSNGPAGDGRPSDRPVAEGRGRAGDGRSVDGPAVDGRAVERRAVDGRATEGPAVDGRAGDGPELGRGFGRAGS</sequence>
<feature type="compositionally biased region" description="Gly residues" evidence="1">
    <location>
        <begin position="775"/>
        <end position="786"/>
    </location>
</feature>
<dbReference type="Pfam" id="PF13607">
    <property type="entry name" value="Succ_CoA_lig"/>
    <property type="match status" value="1"/>
</dbReference>
<evidence type="ECO:0000256" key="1">
    <source>
        <dbReference type="SAM" id="MobiDB-lite"/>
    </source>
</evidence>
<keyword evidence="3" id="KW-0436">Ligase</keyword>
<proteinExistence type="predicted"/>
<dbReference type="EMBL" id="JABWGO010000001">
    <property type="protein sequence ID" value="NUW40599.1"/>
    <property type="molecule type" value="Genomic_DNA"/>
</dbReference>
<dbReference type="Pfam" id="PF13549">
    <property type="entry name" value="ATP-grasp_5"/>
    <property type="match status" value="1"/>
</dbReference>
<dbReference type="RefSeq" id="WP_175599954.1">
    <property type="nucleotide sequence ID" value="NZ_JABWGO010000001.1"/>
</dbReference>
<dbReference type="SMART" id="SM00881">
    <property type="entry name" value="CoA_binding"/>
    <property type="match status" value="1"/>
</dbReference>
<dbReference type="Gene3D" id="3.30.1490.20">
    <property type="entry name" value="ATP-grasp fold, A domain"/>
    <property type="match status" value="1"/>
</dbReference>
<dbReference type="AlphaFoldDB" id="A0A7Y6IPA0"/>
<organism evidence="3 4">
    <name type="scientific">Nonomuraea rhodomycinica</name>
    <dbReference type="NCBI Taxonomy" id="1712872"/>
    <lineage>
        <taxon>Bacteria</taxon>
        <taxon>Bacillati</taxon>
        <taxon>Actinomycetota</taxon>
        <taxon>Actinomycetes</taxon>
        <taxon>Streptosporangiales</taxon>
        <taxon>Streptosporangiaceae</taxon>
        <taxon>Nonomuraea</taxon>
    </lineage>
</organism>
<dbReference type="SUPFAM" id="SSF56059">
    <property type="entry name" value="Glutathione synthetase ATP-binding domain-like"/>
    <property type="match status" value="1"/>
</dbReference>
<evidence type="ECO:0000313" key="3">
    <source>
        <dbReference type="EMBL" id="NUW40599.1"/>
    </source>
</evidence>
<feature type="region of interest" description="Disordered" evidence="1">
    <location>
        <begin position="1"/>
        <end position="21"/>
    </location>
</feature>
<feature type="region of interest" description="Disordered" evidence="1">
    <location>
        <begin position="701"/>
        <end position="786"/>
    </location>
</feature>
<keyword evidence="4" id="KW-1185">Reference proteome</keyword>
<evidence type="ECO:0000313" key="4">
    <source>
        <dbReference type="Proteomes" id="UP000546126"/>
    </source>
</evidence>
<dbReference type="SUPFAM" id="SSF51735">
    <property type="entry name" value="NAD(P)-binding Rossmann-fold domains"/>
    <property type="match status" value="1"/>
</dbReference>
<dbReference type="Gene3D" id="3.40.50.720">
    <property type="entry name" value="NAD(P)-binding Rossmann-like Domain"/>
    <property type="match status" value="1"/>
</dbReference>
<dbReference type="InterPro" id="IPR036291">
    <property type="entry name" value="NAD(P)-bd_dom_sf"/>
</dbReference>
<comment type="caution">
    <text evidence="3">The sequence shown here is derived from an EMBL/GenBank/DDBJ whole genome shotgun (WGS) entry which is preliminary data.</text>
</comment>
<feature type="compositionally biased region" description="Basic and acidic residues" evidence="1">
    <location>
        <begin position="750"/>
        <end position="761"/>
    </location>
</feature>
<dbReference type="InterPro" id="IPR016102">
    <property type="entry name" value="Succinyl-CoA_synth-like"/>
</dbReference>
<feature type="compositionally biased region" description="Basic and acidic residues" evidence="1">
    <location>
        <begin position="723"/>
        <end position="741"/>
    </location>
</feature>
<dbReference type="PANTHER" id="PTHR42793:SF4">
    <property type="entry name" value="BLL6376 PROTEIN"/>
    <property type="match status" value="1"/>
</dbReference>
<evidence type="ECO:0000259" key="2">
    <source>
        <dbReference type="SMART" id="SM00881"/>
    </source>
</evidence>
<feature type="compositionally biased region" description="Gly residues" evidence="1">
    <location>
        <begin position="1"/>
        <end position="11"/>
    </location>
</feature>